<evidence type="ECO:0000256" key="3">
    <source>
        <dbReference type="ARBA" id="ARBA00022448"/>
    </source>
</evidence>
<evidence type="ECO:0000256" key="2">
    <source>
        <dbReference type="ARBA" id="ARBA00005417"/>
    </source>
</evidence>
<dbReference type="InterPro" id="IPR030947">
    <property type="entry name" value="EcfA_1"/>
</dbReference>
<dbReference type="GO" id="GO:0016887">
    <property type="term" value="F:ATP hydrolysis activity"/>
    <property type="evidence" value="ECO:0007669"/>
    <property type="project" value="InterPro"/>
</dbReference>
<keyword evidence="8" id="KW-0472">Membrane</keyword>
<dbReference type="PROSITE" id="PS50893">
    <property type="entry name" value="ABC_TRANSPORTER_2"/>
    <property type="match status" value="1"/>
</dbReference>
<dbReference type="EMBL" id="CP016199">
    <property type="protein sequence ID" value="ASS37623.1"/>
    <property type="molecule type" value="Genomic_DNA"/>
</dbReference>
<reference evidence="11" key="1">
    <citation type="submission" date="2016-05" db="EMBL/GenBank/DDBJ databases">
        <authorList>
            <person name="Holder M.E."/>
            <person name="Ajami N.J."/>
            <person name="Petrosino J.F."/>
        </authorList>
    </citation>
    <scope>NUCLEOTIDE SEQUENCE [LARGE SCALE GENOMIC DNA]</scope>
    <source>
        <strain evidence="11">ATCC 700696</strain>
    </source>
</reference>
<dbReference type="InterPro" id="IPR003439">
    <property type="entry name" value="ABC_transporter-like_ATP-bd"/>
</dbReference>
<dbReference type="AlphaFoldDB" id="A0A223ARN6"/>
<evidence type="ECO:0000256" key="8">
    <source>
        <dbReference type="ARBA" id="ARBA00023136"/>
    </source>
</evidence>
<evidence type="ECO:0000313" key="10">
    <source>
        <dbReference type="EMBL" id="ASS37623.1"/>
    </source>
</evidence>
<keyword evidence="6" id="KW-0067">ATP-binding</keyword>
<dbReference type="Proteomes" id="UP000214689">
    <property type="component" value="Chromosome"/>
</dbReference>
<comment type="subcellular location">
    <subcellularLocation>
        <location evidence="1">Cell membrane</location>
        <topology evidence="1">Peripheral membrane protein</topology>
    </subcellularLocation>
</comment>
<evidence type="ECO:0000256" key="1">
    <source>
        <dbReference type="ARBA" id="ARBA00004202"/>
    </source>
</evidence>
<dbReference type="InterPro" id="IPR015856">
    <property type="entry name" value="ABC_transpr_CbiO/EcfA_su"/>
</dbReference>
<dbReference type="InterPro" id="IPR003593">
    <property type="entry name" value="AAA+_ATPase"/>
</dbReference>
<dbReference type="FunFam" id="3.40.50.300:FF:000224">
    <property type="entry name" value="Energy-coupling factor transporter ATP-binding protein EcfA"/>
    <property type="match status" value="1"/>
</dbReference>
<dbReference type="InterPro" id="IPR050095">
    <property type="entry name" value="ECF_ABC_transporter_ATP-bd"/>
</dbReference>
<dbReference type="Pfam" id="PF00005">
    <property type="entry name" value="ABC_tran"/>
    <property type="match status" value="1"/>
</dbReference>
<gene>
    <name evidence="10" type="ORF">AXF17_03585</name>
</gene>
<dbReference type="InterPro" id="IPR017871">
    <property type="entry name" value="ABC_transporter-like_CS"/>
</dbReference>
<keyword evidence="3" id="KW-0813">Transport</keyword>
<evidence type="ECO:0000259" key="9">
    <source>
        <dbReference type="PROSITE" id="PS50893"/>
    </source>
</evidence>
<evidence type="ECO:0000256" key="7">
    <source>
        <dbReference type="ARBA" id="ARBA00022967"/>
    </source>
</evidence>
<dbReference type="PANTHER" id="PTHR43553:SF24">
    <property type="entry name" value="ENERGY-COUPLING FACTOR TRANSPORTER ATP-BINDING PROTEIN ECFA1"/>
    <property type="match status" value="1"/>
</dbReference>
<sequence length="278" mass="30621">MANFITVKDLVYEYAREQGTDNHSLAIDHVSIEVTRGEYIAIAGANGSGKSTFARCLNGLLLPTEGEILVDGMDTEDDDLIWDIRKKIGMVFQNPDNQIVSSMVEDEVAFGPENLGIENPELRSRVDNALKSVGMYENRHREAHKLSGGQKQRIAIAGAVAMRPDCIVFDEPTAMLDPKGRSQVMKVIRDLNSQGITIVLITHFMEEVAEADRVLVMKSGKLLADRTPEALFADTSLIKSAGLEIPSAVLLRNELIENGIDVSREIINKDDLVDALCR</sequence>
<keyword evidence="5" id="KW-0547">Nucleotide-binding</keyword>
<dbReference type="PANTHER" id="PTHR43553">
    <property type="entry name" value="HEAVY METAL TRANSPORTER"/>
    <property type="match status" value="1"/>
</dbReference>
<name>A0A223ARN6_9FIRM</name>
<dbReference type="PROSITE" id="PS00211">
    <property type="entry name" value="ABC_TRANSPORTER_1"/>
    <property type="match status" value="1"/>
</dbReference>
<dbReference type="OrthoDB" id="9784332at2"/>
<keyword evidence="4" id="KW-1003">Cell membrane</keyword>
<dbReference type="SMART" id="SM00382">
    <property type="entry name" value="AAA"/>
    <property type="match status" value="1"/>
</dbReference>
<keyword evidence="11" id="KW-1185">Reference proteome</keyword>
<comment type="similarity">
    <text evidence="2">Belongs to the ABC transporter superfamily.</text>
</comment>
<keyword evidence="7" id="KW-1278">Translocase</keyword>
<feature type="domain" description="ABC transporter" evidence="9">
    <location>
        <begin position="5"/>
        <end position="244"/>
    </location>
</feature>
<dbReference type="NCBIfam" id="TIGR04520">
    <property type="entry name" value="ECF_ATPase_1"/>
    <property type="match status" value="1"/>
</dbReference>
<dbReference type="CDD" id="cd03225">
    <property type="entry name" value="ABC_cobalt_CbiO_domain1"/>
    <property type="match status" value="1"/>
</dbReference>
<dbReference type="GO" id="GO:0043190">
    <property type="term" value="C:ATP-binding cassette (ABC) transporter complex"/>
    <property type="evidence" value="ECO:0007669"/>
    <property type="project" value="TreeGrafter"/>
</dbReference>
<protein>
    <submittedName>
        <fullName evidence="10">Energy-coupling factor transporter ATPase</fullName>
    </submittedName>
</protein>
<evidence type="ECO:0000256" key="6">
    <source>
        <dbReference type="ARBA" id="ARBA00022840"/>
    </source>
</evidence>
<dbReference type="GO" id="GO:0005524">
    <property type="term" value="F:ATP binding"/>
    <property type="evidence" value="ECO:0007669"/>
    <property type="project" value="UniProtKB-KW"/>
</dbReference>
<organism evidence="10 11">
    <name type="scientific">Mogibacterium pumilum</name>
    <dbReference type="NCBI Taxonomy" id="86332"/>
    <lineage>
        <taxon>Bacteria</taxon>
        <taxon>Bacillati</taxon>
        <taxon>Bacillota</taxon>
        <taxon>Clostridia</taxon>
        <taxon>Peptostreptococcales</taxon>
        <taxon>Anaerovoracaceae</taxon>
        <taxon>Mogibacterium</taxon>
    </lineage>
</organism>
<proteinExistence type="inferred from homology"/>
<dbReference type="RefSeq" id="WP_094233851.1">
    <property type="nucleotide sequence ID" value="NZ_CP016199.1"/>
</dbReference>
<evidence type="ECO:0000313" key="11">
    <source>
        <dbReference type="Proteomes" id="UP000214689"/>
    </source>
</evidence>
<evidence type="ECO:0000256" key="4">
    <source>
        <dbReference type="ARBA" id="ARBA00022475"/>
    </source>
</evidence>
<dbReference type="InterPro" id="IPR027417">
    <property type="entry name" value="P-loop_NTPase"/>
</dbReference>
<dbReference type="GO" id="GO:0042626">
    <property type="term" value="F:ATPase-coupled transmembrane transporter activity"/>
    <property type="evidence" value="ECO:0007669"/>
    <property type="project" value="TreeGrafter"/>
</dbReference>
<dbReference type="Gene3D" id="3.40.50.300">
    <property type="entry name" value="P-loop containing nucleotide triphosphate hydrolases"/>
    <property type="match status" value="1"/>
</dbReference>
<evidence type="ECO:0000256" key="5">
    <source>
        <dbReference type="ARBA" id="ARBA00022741"/>
    </source>
</evidence>
<dbReference type="SUPFAM" id="SSF52540">
    <property type="entry name" value="P-loop containing nucleoside triphosphate hydrolases"/>
    <property type="match status" value="1"/>
</dbReference>
<accession>A0A223ARN6</accession>